<gene>
    <name evidence="20" type="ORF">QYF49_24470</name>
</gene>
<keyword evidence="11" id="KW-0598">Phosphotransferase system</keyword>
<evidence type="ECO:0000256" key="3">
    <source>
        <dbReference type="ARBA" id="ARBA00004651"/>
    </source>
</evidence>
<comment type="caution">
    <text evidence="20">The sequence shown here is derived from an EMBL/GenBank/DDBJ whole genome shotgun (WGS) entry which is preliminary data.</text>
</comment>
<dbReference type="InterPro" id="IPR003501">
    <property type="entry name" value="PTS_EIIB_2/3"/>
</dbReference>
<feature type="transmembrane region" description="Helical" evidence="17">
    <location>
        <begin position="85"/>
        <end position="113"/>
    </location>
</feature>
<dbReference type="CDD" id="cd05567">
    <property type="entry name" value="PTS_IIB_mannitol"/>
    <property type="match status" value="2"/>
</dbReference>
<keyword evidence="12 17" id="KW-0812">Transmembrane</keyword>
<reference evidence="20" key="1">
    <citation type="submission" date="2023-06" db="EMBL/GenBank/DDBJ databases">
        <title>Draft Genome Sequences of Representative Paenibacillus Polymyxa, Bacillus cereus, Fictibacillus sp., and Brevibacillus agri Strains Isolated from Amazonian Dark Earth.</title>
        <authorList>
            <person name="Pellegrinetti T.A."/>
            <person name="Cunha I.C.M."/>
            <person name="Chaves M.G."/>
            <person name="Freitas A.S."/>
            <person name="Silva A.V.R."/>
            <person name="Tsai S.M."/>
            <person name="Mendes L.W."/>
        </authorList>
    </citation>
    <scope>NUCLEOTIDE SEQUENCE</scope>
    <source>
        <strain evidence="20">CENA-BCM004</strain>
    </source>
</reference>
<dbReference type="SUPFAM" id="SSF52794">
    <property type="entry name" value="PTS system IIB component-like"/>
    <property type="match status" value="2"/>
</dbReference>
<dbReference type="InterPro" id="IPR013014">
    <property type="entry name" value="PTS_EIIC_2"/>
</dbReference>
<keyword evidence="8" id="KW-0597">Phosphoprotein</keyword>
<dbReference type="PANTHER" id="PTHR30181">
    <property type="entry name" value="MANNITOL PERMEASE IIC COMPONENT"/>
    <property type="match status" value="1"/>
</dbReference>
<dbReference type="Pfam" id="PF02302">
    <property type="entry name" value="PTS_IIB"/>
    <property type="match status" value="2"/>
</dbReference>
<keyword evidence="10" id="KW-0808">Transferase</keyword>
<feature type="region of interest" description="Disordered" evidence="16">
    <location>
        <begin position="351"/>
        <end position="389"/>
    </location>
</feature>
<evidence type="ECO:0000313" key="21">
    <source>
        <dbReference type="Proteomes" id="UP001168694"/>
    </source>
</evidence>
<organism evidence="20 21">
    <name type="scientific">Fictibacillus terranigra</name>
    <dbReference type="NCBI Taxonomy" id="3058424"/>
    <lineage>
        <taxon>Bacteria</taxon>
        <taxon>Bacillati</taxon>
        <taxon>Bacillota</taxon>
        <taxon>Bacilli</taxon>
        <taxon>Bacillales</taxon>
        <taxon>Fictibacillaceae</taxon>
        <taxon>Fictibacillus</taxon>
    </lineage>
</organism>
<evidence type="ECO:0000256" key="12">
    <source>
        <dbReference type="ARBA" id="ARBA00022692"/>
    </source>
</evidence>
<dbReference type="Proteomes" id="UP001168694">
    <property type="component" value="Unassembled WGS sequence"/>
</dbReference>
<dbReference type="Gene3D" id="3.40.50.2300">
    <property type="match status" value="2"/>
</dbReference>
<evidence type="ECO:0000256" key="9">
    <source>
        <dbReference type="ARBA" id="ARBA00022597"/>
    </source>
</evidence>
<evidence type="ECO:0000256" key="8">
    <source>
        <dbReference type="ARBA" id="ARBA00022553"/>
    </source>
</evidence>
<feature type="domain" description="PTS EIIB type-2" evidence="18">
    <location>
        <begin position="396"/>
        <end position="490"/>
    </location>
</feature>
<dbReference type="PANTHER" id="PTHR30181:SF2">
    <property type="entry name" value="PTS SYSTEM MANNITOL-SPECIFIC EIICBA COMPONENT"/>
    <property type="match status" value="1"/>
</dbReference>
<feature type="transmembrane region" description="Helical" evidence="17">
    <location>
        <begin position="61"/>
        <end position="79"/>
    </location>
</feature>
<keyword evidence="14 17" id="KW-0472">Membrane</keyword>
<dbReference type="RefSeq" id="WP_290402200.1">
    <property type="nucleotide sequence ID" value="NZ_JAUHLN010000011.1"/>
</dbReference>
<feature type="domain" description="PTS EIIC type-2" evidence="19">
    <location>
        <begin position="18"/>
        <end position="353"/>
    </location>
</feature>
<evidence type="ECO:0000256" key="11">
    <source>
        <dbReference type="ARBA" id="ARBA00022683"/>
    </source>
</evidence>
<evidence type="ECO:0000256" key="15">
    <source>
        <dbReference type="ARBA" id="ARBA00033349"/>
    </source>
</evidence>
<evidence type="ECO:0000313" key="20">
    <source>
        <dbReference type="EMBL" id="MDN4076091.1"/>
    </source>
</evidence>
<feature type="transmembrane region" description="Helical" evidence="17">
    <location>
        <begin position="134"/>
        <end position="153"/>
    </location>
</feature>
<evidence type="ECO:0000259" key="18">
    <source>
        <dbReference type="PROSITE" id="PS51099"/>
    </source>
</evidence>
<evidence type="ECO:0000256" key="7">
    <source>
        <dbReference type="ARBA" id="ARBA00022475"/>
    </source>
</evidence>
<dbReference type="NCBIfam" id="TIGR00851">
    <property type="entry name" value="mtlA"/>
    <property type="match status" value="1"/>
</dbReference>
<proteinExistence type="predicted"/>
<feature type="transmembrane region" description="Helical" evidence="17">
    <location>
        <begin position="219"/>
        <end position="240"/>
    </location>
</feature>
<evidence type="ECO:0000256" key="2">
    <source>
        <dbReference type="ARBA" id="ARBA00002434"/>
    </source>
</evidence>
<dbReference type="InterPro" id="IPR036095">
    <property type="entry name" value="PTS_EIIB-like_sf"/>
</dbReference>
<sequence>MANSEQSKTGVKVRIQRFGSHLSGMIMPNIGAFIAWGLITALFIPTGWLPNEDMAKLVGPMITYLLPLLIGFSGGRIVYDLRGGVVGATATMGVIVGADIPMLLGAMIMGPLGGYAIKKFDKLLEGKVRSGFEMLVNNFSAGIIAAILTTIAYKGIGPVVLTLNKTLAAGVQAIVDAHLLPLASIFIEPAKVLFLNNAINHGILSPLGIEQASKAGKSILFLLESNPGPGLGILLAYILFGKGMSKQTAPGAAIIHFLGGIHEIYFPYILMRPLLLLAVIGGGASGVFTFLLFDAGLVAAPSPGSIFALIAMTPRGNYLGIISGVLIATAVSFLISSVILKSSKQTDEDDLTKAAEKTSALKGKESRASSLVQPKAPQETEIQKTPAAEKSRANVEKIIFACDAGMGSSAMGASILKNKARKAGLDVSVSNTSITNLPADADIVITHKDLTDRAKAKLPNAEHISVENFLNSPKYEKLLNELVESTVTAAPAVAEGTQDAKNEYEDVSKIIFACDAGMGSSAMGASILKNKVQKAGLDVSVSNTSITNLPADADVVITHKDLTDRAKAKLPGATHISVENFLNSPKYEELLEKLKAAKSLQ</sequence>
<accession>A0ABT8EDU7</accession>
<evidence type="ECO:0000256" key="13">
    <source>
        <dbReference type="ARBA" id="ARBA00022989"/>
    </source>
</evidence>
<comment type="catalytic activity">
    <reaction evidence="1">
        <text>D-mannitol(out) + N(pros)-phospho-L-histidyl-[protein] = D-mannitol 1-phosphate(in) + L-histidyl-[protein]</text>
        <dbReference type="Rhea" id="RHEA:33363"/>
        <dbReference type="Rhea" id="RHEA-COMP:9745"/>
        <dbReference type="Rhea" id="RHEA-COMP:9746"/>
        <dbReference type="ChEBI" id="CHEBI:16899"/>
        <dbReference type="ChEBI" id="CHEBI:29979"/>
        <dbReference type="ChEBI" id="CHEBI:61381"/>
        <dbReference type="ChEBI" id="CHEBI:64837"/>
        <dbReference type="EC" id="2.7.1.197"/>
    </reaction>
</comment>
<name>A0ABT8EDU7_9BACL</name>
<keyword evidence="9" id="KW-0762">Sugar transport</keyword>
<feature type="transmembrane region" description="Helical" evidence="17">
    <location>
        <begin position="274"/>
        <end position="298"/>
    </location>
</feature>
<keyword evidence="13 17" id="KW-1133">Transmembrane helix</keyword>
<feature type="transmembrane region" description="Helical" evidence="17">
    <location>
        <begin position="30"/>
        <end position="49"/>
    </location>
</feature>
<protein>
    <recommendedName>
        <fullName evidence="5">PTS system mannitol-specific EIICB component</fullName>
        <ecNumber evidence="4">2.7.1.197</ecNumber>
    </recommendedName>
    <alternativeName>
        <fullName evidence="15">EIICB-Mtl</fullName>
    </alternativeName>
</protein>
<dbReference type="EMBL" id="JAUHLN010000011">
    <property type="protein sequence ID" value="MDN4076091.1"/>
    <property type="molecule type" value="Genomic_DNA"/>
</dbReference>
<dbReference type="InterPro" id="IPR004718">
    <property type="entry name" value="PTS_IIC_mtl"/>
</dbReference>
<keyword evidence="6" id="KW-0813">Transport</keyword>
<evidence type="ECO:0000256" key="6">
    <source>
        <dbReference type="ARBA" id="ARBA00022448"/>
    </source>
</evidence>
<evidence type="ECO:0000256" key="10">
    <source>
        <dbReference type="ARBA" id="ARBA00022679"/>
    </source>
</evidence>
<evidence type="ECO:0000256" key="1">
    <source>
        <dbReference type="ARBA" id="ARBA00001655"/>
    </source>
</evidence>
<evidence type="ECO:0000256" key="14">
    <source>
        <dbReference type="ARBA" id="ARBA00023136"/>
    </source>
</evidence>
<feature type="transmembrane region" description="Helical" evidence="17">
    <location>
        <begin position="318"/>
        <end position="340"/>
    </location>
</feature>
<evidence type="ECO:0000259" key="19">
    <source>
        <dbReference type="PROSITE" id="PS51104"/>
    </source>
</evidence>
<dbReference type="NCBIfam" id="NF011663">
    <property type="entry name" value="PRK15083.1"/>
    <property type="match status" value="1"/>
</dbReference>
<dbReference type="Pfam" id="PF02378">
    <property type="entry name" value="PTS_EIIC"/>
    <property type="match status" value="1"/>
</dbReference>
<dbReference type="EC" id="2.7.1.197" evidence="4"/>
<dbReference type="PROSITE" id="PS51099">
    <property type="entry name" value="PTS_EIIB_TYPE_2"/>
    <property type="match status" value="2"/>
</dbReference>
<comment type="subcellular location">
    <subcellularLocation>
        <location evidence="3">Cell membrane</location>
        <topology evidence="3">Multi-pass membrane protein</topology>
    </subcellularLocation>
</comment>
<evidence type="ECO:0000256" key="5">
    <source>
        <dbReference type="ARBA" id="ARBA00021825"/>
    </source>
</evidence>
<comment type="function">
    <text evidence="2">The phosphoenolpyruvate-dependent sugar phosphotransferase system (sugar PTS), a major carbohydrate active transport system, catalyzes the phosphorylation of incoming sugar substrates concomitantly with their translocation across the cell membrane. The enzyme II CmtAB PTS system is involved in D-mannitol transport.</text>
</comment>
<evidence type="ECO:0000256" key="4">
    <source>
        <dbReference type="ARBA" id="ARBA00011909"/>
    </source>
</evidence>
<dbReference type="PROSITE" id="PS51104">
    <property type="entry name" value="PTS_EIIC_TYPE_2"/>
    <property type="match status" value="1"/>
</dbReference>
<feature type="domain" description="PTS EIIB type-2" evidence="18">
    <location>
        <begin position="508"/>
        <end position="601"/>
    </location>
</feature>
<evidence type="ECO:0000256" key="17">
    <source>
        <dbReference type="SAM" id="Phobius"/>
    </source>
</evidence>
<dbReference type="InterPro" id="IPR003352">
    <property type="entry name" value="PTS_EIIC"/>
</dbReference>
<dbReference type="InterPro" id="IPR050893">
    <property type="entry name" value="Sugar_PTS"/>
</dbReference>
<keyword evidence="7" id="KW-1003">Cell membrane</keyword>
<dbReference type="InterPro" id="IPR013011">
    <property type="entry name" value="PTS_EIIB_2"/>
</dbReference>
<evidence type="ECO:0000256" key="16">
    <source>
        <dbReference type="SAM" id="MobiDB-lite"/>
    </source>
</evidence>
<keyword evidence="21" id="KW-1185">Reference proteome</keyword>
<dbReference type="InterPro" id="IPR029503">
    <property type="entry name" value="PTS_EIIB_mannitol"/>
</dbReference>